<evidence type="ECO:0000256" key="4">
    <source>
        <dbReference type="ARBA" id="ARBA00022989"/>
    </source>
</evidence>
<keyword evidence="10" id="KW-0407">Ion channel</keyword>
<dbReference type="AlphaFoldDB" id="A0AAV4RVC9"/>
<dbReference type="Gene3D" id="3.40.190.10">
    <property type="entry name" value="Periplasmic binding protein-like II"/>
    <property type="match status" value="1"/>
</dbReference>
<sequence>MAFPAEMRVGYIPNMNLFETQIRNGNLELGGIEGRFLKLLSQALRFKYHLKQSVDGESGRLNDNGSWTGLLGCFKERK</sequence>
<keyword evidence="4" id="KW-1133">Transmembrane helix</keyword>
<accession>A0AAV4RVC9</accession>
<dbReference type="Proteomes" id="UP001054945">
    <property type="component" value="Unassembled WGS sequence"/>
</dbReference>
<evidence type="ECO:0000256" key="3">
    <source>
        <dbReference type="ARBA" id="ARBA00022692"/>
    </source>
</evidence>
<dbReference type="EMBL" id="BPLR01008561">
    <property type="protein sequence ID" value="GIY25579.1"/>
    <property type="molecule type" value="Genomic_DNA"/>
</dbReference>
<evidence type="ECO:0000256" key="5">
    <source>
        <dbReference type="ARBA" id="ARBA00023065"/>
    </source>
</evidence>
<evidence type="ECO:0000313" key="13">
    <source>
        <dbReference type="Proteomes" id="UP001054945"/>
    </source>
</evidence>
<proteinExistence type="predicted"/>
<evidence type="ECO:0000256" key="8">
    <source>
        <dbReference type="ARBA" id="ARBA00023180"/>
    </source>
</evidence>
<dbReference type="SMART" id="SM00918">
    <property type="entry name" value="Lig_chan-Glu_bd"/>
    <property type="match status" value="1"/>
</dbReference>
<dbReference type="GO" id="GO:0015276">
    <property type="term" value="F:ligand-gated monoatomic ion channel activity"/>
    <property type="evidence" value="ECO:0007669"/>
    <property type="project" value="InterPro"/>
</dbReference>
<dbReference type="GO" id="GO:0016020">
    <property type="term" value="C:membrane"/>
    <property type="evidence" value="ECO:0007669"/>
    <property type="project" value="UniProtKB-SubCell"/>
</dbReference>
<protein>
    <submittedName>
        <fullName evidence="12">Glutamate receptor ionotropic, delta-1</fullName>
    </submittedName>
</protein>
<evidence type="ECO:0000259" key="11">
    <source>
        <dbReference type="SMART" id="SM00918"/>
    </source>
</evidence>
<evidence type="ECO:0000256" key="9">
    <source>
        <dbReference type="ARBA" id="ARBA00023286"/>
    </source>
</evidence>
<evidence type="ECO:0000256" key="7">
    <source>
        <dbReference type="ARBA" id="ARBA00023170"/>
    </source>
</evidence>
<feature type="domain" description="Ionotropic glutamate receptor L-glutamate and glycine-binding" evidence="11">
    <location>
        <begin position="13"/>
        <end position="76"/>
    </location>
</feature>
<evidence type="ECO:0000256" key="1">
    <source>
        <dbReference type="ARBA" id="ARBA00004141"/>
    </source>
</evidence>
<name>A0AAV4RVC9_CAEEX</name>
<reference evidence="12 13" key="1">
    <citation type="submission" date="2021-06" db="EMBL/GenBank/DDBJ databases">
        <title>Caerostris extrusa draft genome.</title>
        <authorList>
            <person name="Kono N."/>
            <person name="Arakawa K."/>
        </authorList>
    </citation>
    <scope>NUCLEOTIDE SEQUENCE [LARGE SCALE GENOMIC DNA]</scope>
</reference>
<evidence type="ECO:0000256" key="2">
    <source>
        <dbReference type="ARBA" id="ARBA00022448"/>
    </source>
</evidence>
<evidence type="ECO:0000313" key="12">
    <source>
        <dbReference type="EMBL" id="GIY25579.1"/>
    </source>
</evidence>
<keyword evidence="9" id="KW-1071">Ligand-gated ion channel</keyword>
<organism evidence="12 13">
    <name type="scientific">Caerostris extrusa</name>
    <name type="common">Bark spider</name>
    <name type="synonym">Caerostris bankana</name>
    <dbReference type="NCBI Taxonomy" id="172846"/>
    <lineage>
        <taxon>Eukaryota</taxon>
        <taxon>Metazoa</taxon>
        <taxon>Ecdysozoa</taxon>
        <taxon>Arthropoda</taxon>
        <taxon>Chelicerata</taxon>
        <taxon>Arachnida</taxon>
        <taxon>Araneae</taxon>
        <taxon>Araneomorphae</taxon>
        <taxon>Entelegynae</taxon>
        <taxon>Araneoidea</taxon>
        <taxon>Araneidae</taxon>
        <taxon>Caerostris</taxon>
    </lineage>
</organism>
<evidence type="ECO:0000256" key="10">
    <source>
        <dbReference type="ARBA" id="ARBA00023303"/>
    </source>
</evidence>
<keyword evidence="2" id="KW-0813">Transport</keyword>
<keyword evidence="13" id="KW-1185">Reference proteome</keyword>
<dbReference type="InterPro" id="IPR019594">
    <property type="entry name" value="Glu/Gly-bd"/>
</dbReference>
<gene>
    <name evidence="12" type="primary">GRID1_14</name>
    <name evidence="12" type="ORF">CEXT_31371</name>
</gene>
<comment type="subcellular location">
    <subcellularLocation>
        <location evidence="1">Membrane</location>
        <topology evidence="1">Multi-pass membrane protein</topology>
    </subcellularLocation>
</comment>
<keyword evidence="8" id="KW-0325">Glycoprotein</keyword>
<keyword evidence="3" id="KW-0812">Transmembrane</keyword>
<evidence type="ECO:0000256" key="6">
    <source>
        <dbReference type="ARBA" id="ARBA00023136"/>
    </source>
</evidence>
<keyword evidence="7 12" id="KW-0675">Receptor</keyword>
<keyword evidence="6" id="KW-0472">Membrane</keyword>
<comment type="caution">
    <text evidence="12">The sequence shown here is derived from an EMBL/GenBank/DDBJ whole genome shotgun (WGS) entry which is preliminary data.</text>
</comment>
<keyword evidence="5" id="KW-0406">Ion transport</keyword>